<evidence type="ECO:0000313" key="1">
    <source>
        <dbReference type="EMBL" id="KIC63221.1"/>
    </source>
</evidence>
<protein>
    <submittedName>
        <fullName evidence="1">Uncharacterized protein</fullName>
    </submittedName>
</protein>
<keyword evidence="2" id="KW-1185">Reference proteome</keyword>
<dbReference type="EMBL" id="JWTA01000006">
    <property type="protein sequence ID" value="KIC63221.1"/>
    <property type="molecule type" value="Genomic_DNA"/>
</dbReference>
<name>A0A0B4D959_9FLAO</name>
<accession>A0A0B4D959</accession>
<dbReference type="AlphaFoldDB" id="A0A0B4D959"/>
<comment type="caution">
    <text evidence="1">The sequence shown here is derived from an EMBL/GenBank/DDBJ whole genome shotgun (WGS) entry which is preliminary data.</text>
</comment>
<gene>
    <name evidence="1" type="ORF">RM51_09240</name>
</gene>
<proteinExistence type="predicted"/>
<evidence type="ECO:0000313" key="2">
    <source>
        <dbReference type="Proteomes" id="UP000031167"/>
    </source>
</evidence>
<sequence>MRVFNAEKKNKGIDFLEDLKVSIGEILQNNKNHETRYKEVIVNAMQNFPVNIHYIFEDHENLLVTAIFKV</sequence>
<reference evidence="1 2" key="1">
    <citation type="submission" date="2014-12" db="EMBL/GenBank/DDBJ databases">
        <title>Genome sequencing of Chryseobacterium taiwanense TPW19.</title>
        <authorList>
            <person name="Tan P.W."/>
            <person name="Chan K.-G."/>
        </authorList>
    </citation>
    <scope>NUCLEOTIDE SEQUENCE [LARGE SCALE GENOMIC DNA]</scope>
    <source>
        <strain evidence="1 2">TPW19</strain>
    </source>
</reference>
<organism evidence="1 2">
    <name type="scientific">Chryseobacterium taiwanense</name>
    <dbReference type="NCBI Taxonomy" id="363331"/>
    <lineage>
        <taxon>Bacteria</taxon>
        <taxon>Pseudomonadati</taxon>
        <taxon>Bacteroidota</taxon>
        <taxon>Flavobacteriia</taxon>
        <taxon>Flavobacteriales</taxon>
        <taxon>Weeksellaceae</taxon>
        <taxon>Chryseobacterium group</taxon>
        <taxon>Chryseobacterium</taxon>
    </lineage>
</organism>
<dbReference type="Proteomes" id="UP000031167">
    <property type="component" value="Unassembled WGS sequence"/>
</dbReference>